<evidence type="ECO:0000313" key="1">
    <source>
        <dbReference type="EMBL" id="WZN38568.1"/>
    </source>
</evidence>
<sequence length="77" mass="9216">MNYCNKIILLNDKLDPKRNFFQIKYFQKLTYLNLNQAVYKLLKSNFNYLSQKGCPLTFNYQEILSSLKNSIKRKIVS</sequence>
<organism evidence="1 2">
    <name type="scientific">Candidatus Phytoplasma asteris</name>
    <dbReference type="NCBI Taxonomy" id="85620"/>
    <lineage>
        <taxon>Bacteria</taxon>
        <taxon>Bacillati</taxon>
        <taxon>Mycoplasmatota</taxon>
        <taxon>Mollicutes</taxon>
        <taxon>Acholeplasmatales</taxon>
        <taxon>Acholeplasmataceae</taxon>
        <taxon>Candidatus Phytoplasma</taxon>
        <taxon>16SrI (Aster yellows group)</taxon>
    </lineage>
</organism>
<proteinExistence type="predicted"/>
<keyword evidence="2" id="KW-1185">Reference proteome</keyword>
<dbReference type="GO" id="GO:0016787">
    <property type="term" value="F:hydrolase activity"/>
    <property type="evidence" value="ECO:0007669"/>
    <property type="project" value="UniProtKB-KW"/>
</dbReference>
<dbReference type="Proteomes" id="UP001470586">
    <property type="component" value="Chromosome"/>
</dbReference>
<accession>A0ABZ2YGA9</accession>
<dbReference type="RefSeq" id="WP_341833490.1">
    <property type="nucleotide sequence ID" value="NZ_CP128397.1"/>
</dbReference>
<keyword evidence="1" id="KW-0378">Hydrolase</keyword>
<gene>
    <name evidence="1" type="ORF">M33023_04170</name>
</gene>
<protein>
    <submittedName>
        <fullName evidence="1">HAD family hydrolase</fullName>
    </submittedName>
</protein>
<reference evidence="1" key="1">
    <citation type="submission" date="2023-06" db="EMBL/GenBank/DDBJ databases">
        <title>Complete Genome of Candidatus Phytoplasma asteris M33.</title>
        <authorList>
            <person name="Toth R."/>
            <person name="Ilic A.-M."/>
            <person name="Huettel B."/>
            <person name="Duduk B."/>
            <person name="Kube M."/>
        </authorList>
    </citation>
    <scope>NUCLEOTIDE SEQUENCE [LARGE SCALE GENOMIC DNA]</scope>
    <source>
        <strain evidence="1">M33</strain>
    </source>
</reference>
<evidence type="ECO:0000313" key="2">
    <source>
        <dbReference type="Proteomes" id="UP001470586"/>
    </source>
</evidence>
<dbReference type="EMBL" id="CP128397">
    <property type="protein sequence ID" value="WZN38568.1"/>
    <property type="molecule type" value="Genomic_DNA"/>
</dbReference>
<dbReference type="Gene3D" id="1.10.3210.10">
    <property type="entry name" value="Hypothetical protein af1432"/>
    <property type="match status" value="1"/>
</dbReference>
<name>A0ABZ2YGA9_9MOLU</name>